<dbReference type="RefSeq" id="WP_157977786.1">
    <property type="nucleotide sequence ID" value="NZ_CP139965.1"/>
</dbReference>
<feature type="region of interest" description="Disordered" evidence="1">
    <location>
        <begin position="116"/>
        <end position="135"/>
    </location>
</feature>
<organism evidence="2 3">
    <name type="scientific">Paraburkholderia kururiensis</name>
    <dbReference type="NCBI Taxonomy" id="984307"/>
    <lineage>
        <taxon>Bacteria</taxon>
        <taxon>Pseudomonadati</taxon>
        <taxon>Pseudomonadota</taxon>
        <taxon>Betaproteobacteria</taxon>
        <taxon>Burkholderiales</taxon>
        <taxon>Burkholderiaceae</taxon>
        <taxon>Paraburkholderia</taxon>
    </lineage>
</organism>
<dbReference type="Proteomes" id="UP001325479">
    <property type="component" value="Chromosome"/>
</dbReference>
<proteinExistence type="predicted"/>
<name>A0ABZ0WMZ2_9BURK</name>
<evidence type="ECO:0000256" key="1">
    <source>
        <dbReference type="SAM" id="MobiDB-lite"/>
    </source>
</evidence>
<accession>A0ABZ0WMZ2</accession>
<gene>
    <name evidence="2" type="ORF">U0042_02730</name>
</gene>
<evidence type="ECO:0000313" key="2">
    <source>
        <dbReference type="EMBL" id="WQD78640.1"/>
    </source>
</evidence>
<reference evidence="2 3" key="1">
    <citation type="submission" date="2023-12" db="EMBL/GenBank/DDBJ databases">
        <title>Genome sequencing and assembly of bacterial species from a model synthetic community.</title>
        <authorList>
            <person name="Hogle S.L."/>
        </authorList>
    </citation>
    <scope>NUCLEOTIDE SEQUENCE [LARGE SCALE GENOMIC DNA]</scope>
    <source>
        <strain evidence="2 3">HAMBI 2494</strain>
    </source>
</reference>
<keyword evidence="3" id="KW-1185">Reference proteome</keyword>
<evidence type="ECO:0000313" key="3">
    <source>
        <dbReference type="Proteomes" id="UP001325479"/>
    </source>
</evidence>
<dbReference type="EMBL" id="CP139965">
    <property type="protein sequence ID" value="WQD78640.1"/>
    <property type="molecule type" value="Genomic_DNA"/>
</dbReference>
<sequence>MLSLLLVFAIFARAIRECLLMAFQTMSIAGSMKSSGYKNSNADFSLNGESVDMFRVLFLRGNFYARQLAGRFALPCAEWIGSSWQIRAMGFSGRIAISIATLIESGGGALARMSGAPTRSAALRRRRDPGMSLRP</sequence>
<protein>
    <submittedName>
        <fullName evidence="2">Uncharacterized protein</fullName>
    </submittedName>
</protein>